<evidence type="ECO:0000313" key="2">
    <source>
        <dbReference type="Proteomes" id="UP000289784"/>
    </source>
</evidence>
<protein>
    <submittedName>
        <fullName evidence="1">Uncharacterized protein</fullName>
    </submittedName>
</protein>
<name>A0A4Q1JRN6_9GAMM</name>
<dbReference type="Proteomes" id="UP000289784">
    <property type="component" value="Unassembled WGS sequence"/>
</dbReference>
<accession>A0A4Q1JRN6</accession>
<dbReference type="AlphaFoldDB" id="A0A4Q1JRN6"/>
<gene>
    <name evidence="1" type="ORF">EPA99_16335</name>
</gene>
<evidence type="ECO:0000313" key="1">
    <source>
        <dbReference type="EMBL" id="RXR00855.1"/>
    </source>
</evidence>
<sequence>MSKGTTRRTMDRDVQTRIFRHGACDGRTYWVEMWEGAGGDLHVQRISIRGVGEFREPFGPLTSPQGDIEPLMVAARRFVEGSFGTRHARARPPADLELEAD</sequence>
<organism evidence="1 2">
    <name type="scientific">Pseudoxanthomonas composti</name>
    <dbReference type="NCBI Taxonomy" id="2137479"/>
    <lineage>
        <taxon>Bacteria</taxon>
        <taxon>Pseudomonadati</taxon>
        <taxon>Pseudomonadota</taxon>
        <taxon>Gammaproteobacteria</taxon>
        <taxon>Lysobacterales</taxon>
        <taxon>Lysobacteraceae</taxon>
        <taxon>Pseudoxanthomonas</taxon>
    </lineage>
</organism>
<dbReference type="EMBL" id="SAWZ01000011">
    <property type="protein sequence ID" value="RXR00855.1"/>
    <property type="molecule type" value="Genomic_DNA"/>
</dbReference>
<proteinExistence type="predicted"/>
<reference evidence="1 2" key="1">
    <citation type="submission" date="2019-01" db="EMBL/GenBank/DDBJ databases">
        <title>Pseudoxanthomonas composti sp. nov., isolated from compost.</title>
        <authorList>
            <person name="Yang G."/>
        </authorList>
    </citation>
    <scope>NUCLEOTIDE SEQUENCE [LARGE SCALE GENOMIC DNA]</scope>
    <source>
        <strain evidence="1 2">GSS15</strain>
    </source>
</reference>
<comment type="caution">
    <text evidence="1">The sequence shown here is derived from an EMBL/GenBank/DDBJ whole genome shotgun (WGS) entry which is preliminary data.</text>
</comment>
<keyword evidence="2" id="KW-1185">Reference proteome</keyword>
<dbReference type="RefSeq" id="WP_129472317.1">
    <property type="nucleotide sequence ID" value="NZ_SAWZ01000011.1"/>
</dbReference>